<keyword evidence="4" id="KW-0804">Transcription</keyword>
<comment type="subcellular location">
    <subcellularLocation>
        <location evidence="1">Nucleus</location>
    </subcellularLocation>
</comment>
<feature type="region of interest" description="Disordered" evidence="6">
    <location>
        <begin position="90"/>
        <end position="116"/>
    </location>
</feature>
<dbReference type="AlphaFoldDB" id="A0A6P4AIG0"/>
<dbReference type="GO" id="GO:0005634">
    <property type="term" value="C:nucleus"/>
    <property type="evidence" value="ECO:0007669"/>
    <property type="project" value="UniProtKB-SubCell"/>
</dbReference>
<proteinExistence type="predicted"/>
<organism evidence="8 9">
    <name type="scientific">Ziziphus jujuba</name>
    <name type="common">Chinese jujube</name>
    <name type="synonym">Ziziphus sativa</name>
    <dbReference type="NCBI Taxonomy" id="326968"/>
    <lineage>
        <taxon>Eukaryota</taxon>
        <taxon>Viridiplantae</taxon>
        <taxon>Streptophyta</taxon>
        <taxon>Embryophyta</taxon>
        <taxon>Tracheophyta</taxon>
        <taxon>Spermatophyta</taxon>
        <taxon>Magnoliopsida</taxon>
        <taxon>eudicotyledons</taxon>
        <taxon>Gunneridae</taxon>
        <taxon>Pentapetalae</taxon>
        <taxon>rosids</taxon>
        <taxon>fabids</taxon>
        <taxon>Rosales</taxon>
        <taxon>Rhamnaceae</taxon>
        <taxon>Paliureae</taxon>
        <taxon>Ziziphus</taxon>
    </lineage>
</organism>
<evidence type="ECO:0000256" key="2">
    <source>
        <dbReference type="ARBA" id="ARBA00023015"/>
    </source>
</evidence>
<feature type="domain" description="WRKY" evidence="7">
    <location>
        <begin position="134"/>
        <end position="197"/>
    </location>
</feature>
<dbReference type="SMART" id="SM00774">
    <property type="entry name" value="WRKY"/>
    <property type="match status" value="1"/>
</dbReference>
<dbReference type="InterPro" id="IPR036576">
    <property type="entry name" value="WRKY_dom_sf"/>
</dbReference>
<dbReference type="GO" id="GO:0003700">
    <property type="term" value="F:DNA-binding transcription factor activity"/>
    <property type="evidence" value="ECO:0007669"/>
    <property type="project" value="InterPro"/>
</dbReference>
<dbReference type="FunCoup" id="A0A6P4AIG0">
    <property type="interactions" value="216"/>
</dbReference>
<dbReference type="Gene3D" id="2.20.25.80">
    <property type="entry name" value="WRKY domain"/>
    <property type="match status" value="1"/>
</dbReference>
<name>A0A6P4AIG0_ZIZJJ</name>
<dbReference type="Pfam" id="PF03106">
    <property type="entry name" value="WRKY"/>
    <property type="match status" value="1"/>
</dbReference>
<protein>
    <submittedName>
        <fullName evidence="9">WRKY DNA-binding transcription factor 70</fullName>
    </submittedName>
</protein>
<sequence>MEMSSSRPENLTSSTILKRLNDELIEGRDFANRLLSVLASSDGSKSAEDLLVKIVKSFSNTLSLLNVKECDNNSDSVISQIRAAYLPRLDARKSQDHSRESFRRSPTTPRTKKLDRRVCYDRRRTSTSRSWKRDTPALINDGQAWRKYGQKKILNAKYPRHYFRCTYKHDQGCKATKQIQRIQVNPPMYRTTYFGHHTCRKLHQDPELILDSISPSENSIFISFDGTNLKNKQDHFPFVSSVPSTKQGFKEEIIKYDANLQHNQSLLSDYFVSPDLADRRRHFHPLGACR</sequence>
<dbReference type="InterPro" id="IPR044810">
    <property type="entry name" value="WRKY_plant"/>
</dbReference>
<accession>A0A6P4AIG0</accession>
<evidence type="ECO:0000313" key="9">
    <source>
        <dbReference type="RefSeq" id="XP_015897288.3"/>
    </source>
</evidence>
<dbReference type="RefSeq" id="XP_015897288.3">
    <property type="nucleotide sequence ID" value="XM_016041802.4"/>
</dbReference>
<evidence type="ECO:0000256" key="1">
    <source>
        <dbReference type="ARBA" id="ARBA00004123"/>
    </source>
</evidence>
<evidence type="ECO:0000259" key="7">
    <source>
        <dbReference type="PROSITE" id="PS50811"/>
    </source>
</evidence>
<dbReference type="SUPFAM" id="SSF118290">
    <property type="entry name" value="WRKY DNA-binding domain"/>
    <property type="match status" value="1"/>
</dbReference>
<evidence type="ECO:0000313" key="8">
    <source>
        <dbReference type="Proteomes" id="UP001652623"/>
    </source>
</evidence>
<reference evidence="9" key="1">
    <citation type="submission" date="2025-08" db="UniProtKB">
        <authorList>
            <consortium name="RefSeq"/>
        </authorList>
    </citation>
    <scope>IDENTIFICATION</scope>
    <source>
        <tissue evidence="9">Seedling</tissue>
    </source>
</reference>
<keyword evidence="3 9" id="KW-0238">DNA-binding</keyword>
<evidence type="ECO:0000256" key="5">
    <source>
        <dbReference type="ARBA" id="ARBA00023242"/>
    </source>
</evidence>
<dbReference type="PROSITE" id="PS50811">
    <property type="entry name" value="WRKY"/>
    <property type="match status" value="1"/>
</dbReference>
<evidence type="ECO:0000256" key="4">
    <source>
        <dbReference type="ARBA" id="ARBA00023163"/>
    </source>
</evidence>
<dbReference type="Proteomes" id="UP001652623">
    <property type="component" value="Chromosome 6"/>
</dbReference>
<gene>
    <name evidence="9" type="primary">LOC107430926</name>
</gene>
<feature type="compositionally biased region" description="Basic and acidic residues" evidence="6">
    <location>
        <begin position="90"/>
        <end position="103"/>
    </location>
</feature>
<keyword evidence="8" id="KW-1185">Reference proteome</keyword>
<keyword evidence="5" id="KW-0539">Nucleus</keyword>
<dbReference type="KEGG" id="zju:107430926"/>
<evidence type="ECO:0000256" key="6">
    <source>
        <dbReference type="SAM" id="MobiDB-lite"/>
    </source>
</evidence>
<keyword evidence="2" id="KW-0805">Transcription regulation</keyword>
<dbReference type="InParanoid" id="A0A6P4AIG0"/>
<dbReference type="PANTHER" id="PTHR31282">
    <property type="entry name" value="WRKY TRANSCRIPTION FACTOR 21-RELATED"/>
    <property type="match status" value="1"/>
</dbReference>
<evidence type="ECO:0000256" key="3">
    <source>
        <dbReference type="ARBA" id="ARBA00023125"/>
    </source>
</evidence>
<dbReference type="GO" id="GO:0043565">
    <property type="term" value="F:sequence-specific DNA binding"/>
    <property type="evidence" value="ECO:0007669"/>
    <property type="project" value="InterPro"/>
</dbReference>
<dbReference type="InterPro" id="IPR003657">
    <property type="entry name" value="WRKY_dom"/>
</dbReference>
<dbReference type="GeneID" id="107430926"/>